<dbReference type="Pfam" id="PF02325">
    <property type="entry name" value="CCB3_YggT"/>
    <property type="match status" value="1"/>
</dbReference>
<comment type="caution">
    <text evidence="3">The sequence shown here is derived from an EMBL/GenBank/DDBJ whole genome shotgun (WGS) entry which is preliminary data.</text>
</comment>
<evidence type="ECO:0000256" key="2">
    <source>
        <dbReference type="SAM" id="Phobius"/>
    </source>
</evidence>
<keyword evidence="2" id="KW-0472">Membrane</keyword>
<dbReference type="Proteomes" id="UP000660262">
    <property type="component" value="Unassembled WGS sequence"/>
</dbReference>
<accession>A0A830HX97</accession>
<evidence type="ECO:0000313" key="3">
    <source>
        <dbReference type="EMBL" id="GHP10071.1"/>
    </source>
</evidence>
<dbReference type="PANTHER" id="PTHR33219:SF14">
    <property type="entry name" value="PROTEIN COFACTOR ASSEMBLY OF COMPLEX C SUBUNIT B CCB3, CHLOROPLASTIC-RELATED"/>
    <property type="match status" value="1"/>
</dbReference>
<evidence type="ECO:0008006" key="5">
    <source>
        <dbReference type="Google" id="ProtNLM"/>
    </source>
</evidence>
<gene>
    <name evidence="3" type="ORF">PPROV_000880400</name>
</gene>
<name>A0A830HX97_9CHLO</name>
<dbReference type="AlphaFoldDB" id="A0A830HX97"/>
<evidence type="ECO:0000313" key="4">
    <source>
        <dbReference type="Proteomes" id="UP000660262"/>
    </source>
</evidence>
<protein>
    <recommendedName>
        <fullName evidence="5">YGGT family protein</fullName>
    </recommendedName>
</protein>
<feature type="transmembrane region" description="Helical" evidence="2">
    <location>
        <begin position="154"/>
        <end position="177"/>
    </location>
</feature>
<dbReference type="PANTHER" id="PTHR33219">
    <property type="entry name" value="YLMG HOMOLOG PROTEIN 2, CHLOROPLASTIC"/>
    <property type="match status" value="1"/>
</dbReference>
<keyword evidence="2" id="KW-0812">Transmembrane</keyword>
<evidence type="ECO:0000256" key="1">
    <source>
        <dbReference type="SAM" id="MobiDB-lite"/>
    </source>
</evidence>
<keyword evidence="4" id="KW-1185">Reference proteome</keyword>
<dbReference type="InterPro" id="IPR003425">
    <property type="entry name" value="CCB3/YggT"/>
</dbReference>
<dbReference type="GO" id="GO:0016020">
    <property type="term" value="C:membrane"/>
    <property type="evidence" value="ECO:0007669"/>
    <property type="project" value="InterPro"/>
</dbReference>
<dbReference type="GO" id="GO:0010020">
    <property type="term" value="P:chloroplast fission"/>
    <property type="evidence" value="ECO:0007669"/>
    <property type="project" value="TreeGrafter"/>
</dbReference>
<dbReference type="EMBL" id="BNJQ01000027">
    <property type="protein sequence ID" value="GHP10071.1"/>
    <property type="molecule type" value="Genomic_DNA"/>
</dbReference>
<sequence length="294" mass="32346">MALAAANASRAVRVNRRVLSAPGAWARAPRAPSARGLSTSLPLGLESARTAPRMASYERCRRADTGRVEAASSAGAMSPDGADNEEPNRPSPTWKQVAAFLNVFHWVASKLSPLLPLRRWRQMRAMACVAPIADIAVSYATRGDPSGFKLKLDMATVPIISSAIASFVKIYLLLLFLRVLLTWFPNFDWVGQPWNTLRQVTDPYLNIFRGIIPPLLGQIDFTPILGFIVLQFLSTVLDVQGGGGSEFPNSSQFPDDEVEWAEDVDVDEVLRLREWRRQDLEREASLSALGGEGI</sequence>
<reference evidence="3" key="1">
    <citation type="submission" date="2020-10" db="EMBL/GenBank/DDBJ databases">
        <title>Unveiling of a novel bifunctional photoreceptor, Dualchrome1, isolated from a cosmopolitan green alga.</title>
        <authorList>
            <person name="Suzuki S."/>
            <person name="Kawachi M."/>
        </authorList>
    </citation>
    <scope>NUCLEOTIDE SEQUENCE</scope>
    <source>
        <strain evidence="3">NIES 2893</strain>
    </source>
</reference>
<keyword evidence="2" id="KW-1133">Transmembrane helix</keyword>
<organism evidence="3 4">
    <name type="scientific">Pycnococcus provasolii</name>
    <dbReference type="NCBI Taxonomy" id="41880"/>
    <lineage>
        <taxon>Eukaryota</taxon>
        <taxon>Viridiplantae</taxon>
        <taxon>Chlorophyta</taxon>
        <taxon>Pseudoscourfieldiophyceae</taxon>
        <taxon>Pseudoscourfieldiales</taxon>
        <taxon>Pycnococcaceae</taxon>
        <taxon>Pycnococcus</taxon>
    </lineage>
</organism>
<feature type="region of interest" description="Disordered" evidence="1">
    <location>
        <begin position="68"/>
        <end position="91"/>
    </location>
</feature>
<dbReference type="OrthoDB" id="2066at2759"/>
<proteinExistence type="predicted"/>